<name>A0A0X8X1X7_9SPHI</name>
<evidence type="ECO:0000313" key="2">
    <source>
        <dbReference type="Proteomes" id="UP000218263"/>
    </source>
</evidence>
<dbReference type="OrthoDB" id="1492644at2"/>
<keyword evidence="2" id="KW-1185">Reference proteome</keyword>
<dbReference type="AlphaFoldDB" id="A0A0X8X1X7"/>
<dbReference type="Proteomes" id="UP000218263">
    <property type="component" value="Chromosome"/>
</dbReference>
<reference evidence="1 2" key="1">
    <citation type="submission" date="2015-12" db="EMBL/GenBank/DDBJ databases">
        <title>Genome sequence of Mucilaginibacter gotjawali.</title>
        <authorList>
            <person name="Lee J.S."/>
            <person name="Lee K.C."/>
            <person name="Kim K.K."/>
            <person name="Lee B.W."/>
        </authorList>
    </citation>
    <scope>NUCLEOTIDE SEQUENCE [LARGE SCALE GENOMIC DNA]</scope>
    <source>
        <strain evidence="1 2">SA3-7</strain>
    </source>
</reference>
<gene>
    <name evidence="1" type="ORF">MgSA37_02459</name>
</gene>
<protein>
    <submittedName>
        <fullName evidence="1">Uncharacterized protein</fullName>
    </submittedName>
</protein>
<dbReference type="EMBL" id="AP017313">
    <property type="protein sequence ID" value="BAU54285.1"/>
    <property type="molecule type" value="Genomic_DNA"/>
</dbReference>
<dbReference type="RefSeq" id="WP_096352181.1">
    <property type="nucleotide sequence ID" value="NZ_AP017313.1"/>
</dbReference>
<accession>A0A0X8X1X7</accession>
<organism evidence="1 2">
    <name type="scientific">Mucilaginibacter gotjawali</name>
    <dbReference type="NCBI Taxonomy" id="1550579"/>
    <lineage>
        <taxon>Bacteria</taxon>
        <taxon>Pseudomonadati</taxon>
        <taxon>Bacteroidota</taxon>
        <taxon>Sphingobacteriia</taxon>
        <taxon>Sphingobacteriales</taxon>
        <taxon>Sphingobacteriaceae</taxon>
        <taxon>Mucilaginibacter</taxon>
    </lineage>
</organism>
<dbReference type="KEGG" id="mgot:MgSA37_02459"/>
<proteinExistence type="predicted"/>
<evidence type="ECO:0000313" key="1">
    <source>
        <dbReference type="EMBL" id="BAU54285.1"/>
    </source>
</evidence>
<sequence>MKIFAIVALIFFLPTTHKIIKNSPLQLRYDKVMMYDFDGGIGSDESIVDARGHIAKSMTKQVVLNKESALSLTKKLGERESFNDTTGACFEPHLGFVYYLKGKIVAYITVCLSCNVVVSSIPLDPQKQDKYPIANDGYLAGGPTKAFRAFLKGLLKKYNF</sequence>